<evidence type="ECO:0000259" key="2">
    <source>
        <dbReference type="PROSITE" id="PS50041"/>
    </source>
</evidence>
<comment type="caution">
    <text evidence="3">The sequence shown here is derived from an EMBL/GenBank/DDBJ whole genome shotgun (WGS) entry which is preliminary data.</text>
</comment>
<keyword evidence="1" id="KW-1133">Transmembrane helix</keyword>
<dbReference type="Gene3D" id="3.10.100.10">
    <property type="entry name" value="Mannose-Binding Protein A, subunit A"/>
    <property type="match status" value="1"/>
</dbReference>
<evidence type="ECO:0000256" key="1">
    <source>
        <dbReference type="SAM" id="Phobius"/>
    </source>
</evidence>
<dbReference type="InterPro" id="IPR051004">
    <property type="entry name" value="DC-SIGN_domain-containing"/>
</dbReference>
<dbReference type="AlphaFoldDB" id="A0A8J2SCG6"/>
<dbReference type="Pfam" id="PF00059">
    <property type="entry name" value="Lectin_C"/>
    <property type="match status" value="1"/>
</dbReference>
<dbReference type="EMBL" id="CAKKLH010000332">
    <property type="protein sequence ID" value="CAH0112845.1"/>
    <property type="molecule type" value="Genomic_DNA"/>
</dbReference>
<reference evidence="3" key="1">
    <citation type="submission" date="2021-11" db="EMBL/GenBank/DDBJ databases">
        <authorList>
            <person name="Schell T."/>
        </authorList>
    </citation>
    <scope>NUCLEOTIDE SEQUENCE</scope>
    <source>
        <strain evidence="3">M5</strain>
    </source>
</reference>
<sequence>MDQRTIKLLIVAFILVGVIAVVVSFNIIANQKYFLSTTISIPSTTTKAITWTEDNFIETLISSSSGNCLVNPNHRELTNSLYRATNHQNSTEIDIVGQDSTRVLCWTLNGNCYCFSTSANESYKWNEADQYCKGENMTLLSLESEEEDELIYHHIQSTLELSSKLYWTSGQHSLRWEWASGGSFNYTNWKKETTESIKENHNLTYMYLDTSYNYENGYWLKTNNSNENFAFPGAMNFICESNN</sequence>
<evidence type="ECO:0000313" key="3">
    <source>
        <dbReference type="EMBL" id="CAH0112845.1"/>
    </source>
</evidence>
<dbReference type="InterPro" id="IPR016187">
    <property type="entry name" value="CTDL_fold"/>
</dbReference>
<accession>A0A8J2SCG6</accession>
<dbReference type="Proteomes" id="UP000789390">
    <property type="component" value="Unassembled WGS sequence"/>
</dbReference>
<gene>
    <name evidence="3" type="ORF">DGAL_LOCUS16638</name>
</gene>
<dbReference type="SUPFAM" id="SSF56436">
    <property type="entry name" value="C-type lectin-like"/>
    <property type="match status" value="1"/>
</dbReference>
<evidence type="ECO:0000313" key="4">
    <source>
        <dbReference type="Proteomes" id="UP000789390"/>
    </source>
</evidence>
<dbReference type="InterPro" id="IPR016186">
    <property type="entry name" value="C-type_lectin-like/link_sf"/>
</dbReference>
<name>A0A8J2SCG6_9CRUS</name>
<dbReference type="PANTHER" id="PTHR22802">
    <property type="entry name" value="C-TYPE LECTIN SUPERFAMILY MEMBER"/>
    <property type="match status" value="1"/>
</dbReference>
<feature type="transmembrane region" description="Helical" evidence="1">
    <location>
        <begin position="6"/>
        <end position="29"/>
    </location>
</feature>
<keyword evidence="4" id="KW-1185">Reference proteome</keyword>
<protein>
    <recommendedName>
        <fullName evidence="2">C-type lectin domain-containing protein</fullName>
    </recommendedName>
</protein>
<dbReference type="PANTHER" id="PTHR22802:SF465">
    <property type="entry name" value="AT17652P-RELATED"/>
    <property type="match status" value="1"/>
</dbReference>
<keyword evidence="1" id="KW-0812">Transmembrane</keyword>
<dbReference type="SMART" id="SM00034">
    <property type="entry name" value="CLECT"/>
    <property type="match status" value="1"/>
</dbReference>
<dbReference type="PROSITE" id="PS50041">
    <property type="entry name" value="C_TYPE_LECTIN_2"/>
    <property type="match status" value="1"/>
</dbReference>
<organism evidence="3 4">
    <name type="scientific">Daphnia galeata</name>
    <dbReference type="NCBI Taxonomy" id="27404"/>
    <lineage>
        <taxon>Eukaryota</taxon>
        <taxon>Metazoa</taxon>
        <taxon>Ecdysozoa</taxon>
        <taxon>Arthropoda</taxon>
        <taxon>Crustacea</taxon>
        <taxon>Branchiopoda</taxon>
        <taxon>Diplostraca</taxon>
        <taxon>Cladocera</taxon>
        <taxon>Anomopoda</taxon>
        <taxon>Daphniidae</taxon>
        <taxon>Daphnia</taxon>
    </lineage>
</organism>
<dbReference type="OrthoDB" id="6691028at2759"/>
<dbReference type="InterPro" id="IPR001304">
    <property type="entry name" value="C-type_lectin-like"/>
</dbReference>
<keyword evidence="1" id="KW-0472">Membrane</keyword>
<feature type="domain" description="C-type lectin" evidence="2">
    <location>
        <begin position="108"/>
        <end position="219"/>
    </location>
</feature>
<proteinExistence type="predicted"/>